<accession>A0A484HDA1</accession>
<protein>
    <submittedName>
        <fullName evidence="1">Uncharacterized protein</fullName>
    </submittedName>
</protein>
<sequence length="213" mass="24791">MLDVLDFETLDKRGSIRGTWMEYIHSATDRINDANGKRIILYICQNKERKVTRDEIRNALDLSMTDRELEKRLKAFVKADIIEQGTSYFSYHAVQDHIFDKVFRGVYQEEIDGFTPDKIKDEYRILYKKLRVDVFAKAGGDAYSLIGEVKNRKKKFSLTEARAFFAKASEVQKLEDISKTLLFVFSAAGFYKTAIDFFKKNGIAFSNDKRFLE</sequence>
<proteinExistence type="predicted"/>
<reference evidence="1" key="1">
    <citation type="submission" date="2019-01" db="EMBL/GenBank/DDBJ databases">
        <authorList>
            <consortium name="Genoscope - CEA"/>
            <person name="William W."/>
        </authorList>
    </citation>
    <scope>NUCLEOTIDE SEQUENCE</scope>
    <source>
        <strain evidence="1">CR-1</strain>
    </source>
</reference>
<organism evidence="1">
    <name type="scientific">uncultured Desulfobacteraceae bacterium</name>
    <dbReference type="NCBI Taxonomy" id="218296"/>
    <lineage>
        <taxon>Bacteria</taxon>
        <taxon>Pseudomonadati</taxon>
        <taxon>Thermodesulfobacteriota</taxon>
        <taxon>Desulfobacteria</taxon>
        <taxon>Desulfobacterales</taxon>
        <taxon>Desulfobacteraceae</taxon>
        <taxon>environmental samples</taxon>
    </lineage>
</organism>
<dbReference type="AlphaFoldDB" id="A0A484HDA1"/>
<evidence type="ECO:0000313" key="1">
    <source>
        <dbReference type="EMBL" id="VEN73218.1"/>
    </source>
</evidence>
<dbReference type="EMBL" id="CAACVI010000005">
    <property type="protein sequence ID" value="VEN73218.1"/>
    <property type="molecule type" value="Genomic_DNA"/>
</dbReference>
<gene>
    <name evidence="1" type="ORF">EPICR_130035</name>
</gene>
<name>A0A484HDA1_9BACT</name>